<name>A0A1V1I131_9FIRM</name>
<evidence type="ECO:0000313" key="2">
    <source>
        <dbReference type="Proteomes" id="UP000245622"/>
    </source>
</evidence>
<organism evidence="1 2">
    <name type="scientific">Romboutsia ilealis</name>
    <dbReference type="NCBI Taxonomy" id="1115758"/>
    <lineage>
        <taxon>Bacteria</taxon>
        <taxon>Bacillati</taxon>
        <taxon>Bacillota</taxon>
        <taxon>Clostridia</taxon>
        <taxon>Peptostreptococcales</taxon>
        <taxon>Peptostreptococcaceae</taxon>
        <taxon>Romboutsia</taxon>
    </lineage>
</organism>
<accession>A0A1V1I131</accession>
<dbReference type="GeneID" id="82205354"/>
<gene>
    <name evidence="1" type="ORF">CRIB_1317</name>
</gene>
<dbReference type="EMBL" id="LN555523">
    <property type="protein sequence ID" value="CED93926.1"/>
    <property type="molecule type" value="Genomic_DNA"/>
</dbReference>
<reference evidence="1 2" key="1">
    <citation type="submission" date="2014-04" db="EMBL/GenBank/DDBJ databases">
        <authorList>
            <person name="Hornung B.V."/>
        </authorList>
    </citation>
    <scope>NUCLEOTIDE SEQUENCE [LARGE SCALE GENOMIC DNA]</scope>
    <source>
        <strain evidence="1 2">CRIB</strain>
    </source>
</reference>
<keyword evidence="2" id="KW-1185">Reference proteome</keyword>
<dbReference type="Proteomes" id="UP000245622">
    <property type="component" value="Chromosome 1"/>
</dbReference>
<protein>
    <submittedName>
        <fullName evidence="1">Uncharacterized protein</fullName>
    </submittedName>
</protein>
<dbReference type="KEGG" id="ril:CRIB_1317"/>
<sequence length="121" mass="14271">MNCNYCKSTTIKNLLSDTNSTYTYCSNCNNIDIAYKHIAIDSILKRLLKYLDTSNKINLKIEVKQENNLILLIINNIRVFETDFKYDFTTKDIYYLENTIHELVQDYYKFDLSKVDIIVCA</sequence>
<evidence type="ECO:0000313" key="1">
    <source>
        <dbReference type="EMBL" id="CED93926.1"/>
    </source>
</evidence>
<dbReference type="AlphaFoldDB" id="A0A1V1I131"/>
<dbReference type="RefSeq" id="WP_180703596.1">
    <property type="nucleotide sequence ID" value="NZ_CAJUCR010000002.1"/>
</dbReference>
<proteinExistence type="predicted"/>